<name>A0A1M3TWG7_ASPLC</name>
<gene>
    <name evidence="2" type="ORF">ASPFODRAFT_441770</name>
</gene>
<keyword evidence="1" id="KW-1133">Transmembrane helix</keyword>
<evidence type="ECO:0000313" key="2">
    <source>
        <dbReference type="EMBL" id="OJZ91065.1"/>
    </source>
</evidence>
<dbReference type="Proteomes" id="UP000184063">
    <property type="component" value="Unassembled WGS sequence"/>
</dbReference>
<feature type="transmembrane region" description="Helical" evidence="1">
    <location>
        <begin position="20"/>
        <end position="39"/>
    </location>
</feature>
<dbReference type="VEuPathDB" id="FungiDB:ASPFODRAFT_441770"/>
<dbReference type="EMBL" id="KV878237">
    <property type="protein sequence ID" value="OJZ91065.1"/>
    <property type="molecule type" value="Genomic_DNA"/>
</dbReference>
<protein>
    <submittedName>
        <fullName evidence="2">Uncharacterized protein</fullName>
    </submittedName>
</protein>
<proteinExistence type="predicted"/>
<evidence type="ECO:0000256" key="1">
    <source>
        <dbReference type="SAM" id="Phobius"/>
    </source>
</evidence>
<organism evidence="2 3">
    <name type="scientific">Aspergillus luchuensis (strain CBS 106.47)</name>
    <dbReference type="NCBI Taxonomy" id="1137211"/>
    <lineage>
        <taxon>Eukaryota</taxon>
        <taxon>Fungi</taxon>
        <taxon>Dikarya</taxon>
        <taxon>Ascomycota</taxon>
        <taxon>Pezizomycotina</taxon>
        <taxon>Eurotiomycetes</taxon>
        <taxon>Eurotiomycetidae</taxon>
        <taxon>Eurotiales</taxon>
        <taxon>Aspergillaceae</taxon>
        <taxon>Aspergillus</taxon>
        <taxon>Aspergillus subgen. Circumdati</taxon>
    </lineage>
</organism>
<keyword evidence="1" id="KW-0472">Membrane</keyword>
<sequence length="137" mass="15995">MITYKDDGRIRLEIGQLNKLSNFFFVFAVMIGEIGYLVLSKYSKSVIPIVNSKGTEESCMYEGGYGHQQGPHKTSDNMYVSNIDNPKKSKIENMLRLQHDDIPHQQTNPFQIWDTCPQSYLLWLKRNIYKTKRQKDT</sequence>
<evidence type="ECO:0000313" key="3">
    <source>
        <dbReference type="Proteomes" id="UP000184063"/>
    </source>
</evidence>
<keyword evidence="1" id="KW-0812">Transmembrane</keyword>
<accession>A0A1M3TWG7</accession>
<dbReference type="AlphaFoldDB" id="A0A1M3TWG7"/>
<reference evidence="3" key="1">
    <citation type="journal article" date="2017" name="Genome Biol.">
        <title>Comparative genomics reveals high biological diversity and specific adaptations in the industrially and medically important fungal genus Aspergillus.</title>
        <authorList>
            <person name="de Vries R.P."/>
            <person name="Riley R."/>
            <person name="Wiebenga A."/>
            <person name="Aguilar-Osorio G."/>
            <person name="Amillis S."/>
            <person name="Uchima C.A."/>
            <person name="Anderluh G."/>
            <person name="Asadollahi M."/>
            <person name="Askin M."/>
            <person name="Barry K."/>
            <person name="Battaglia E."/>
            <person name="Bayram O."/>
            <person name="Benocci T."/>
            <person name="Braus-Stromeyer S.A."/>
            <person name="Caldana C."/>
            <person name="Canovas D."/>
            <person name="Cerqueira G.C."/>
            <person name="Chen F."/>
            <person name="Chen W."/>
            <person name="Choi C."/>
            <person name="Clum A."/>
            <person name="Dos Santos R.A."/>
            <person name="Damasio A.R."/>
            <person name="Diallinas G."/>
            <person name="Emri T."/>
            <person name="Fekete E."/>
            <person name="Flipphi M."/>
            <person name="Freyberg S."/>
            <person name="Gallo A."/>
            <person name="Gournas C."/>
            <person name="Habgood R."/>
            <person name="Hainaut M."/>
            <person name="Harispe M.L."/>
            <person name="Henrissat B."/>
            <person name="Hilden K.S."/>
            <person name="Hope R."/>
            <person name="Hossain A."/>
            <person name="Karabika E."/>
            <person name="Karaffa L."/>
            <person name="Karanyi Z."/>
            <person name="Krasevec N."/>
            <person name="Kuo A."/>
            <person name="Kusch H."/>
            <person name="LaButti K."/>
            <person name="Lagendijk E.L."/>
            <person name="Lapidus A."/>
            <person name="Levasseur A."/>
            <person name="Lindquist E."/>
            <person name="Lipzen A."/>
            <person name="Logrieco A.F."/>
            <person name="MacCabe A."/>
            <person name="Maekelae M.R."/>
            <person name="Malavazi I."/>
            <person name="Melin P."/>
            <person name="Meyer V."/>
            <person name="Mielnichuk N."/>
            <person name="Miskei M."/>
            <person name="Molnar A.P."/>
            <person name="Mule G."/>
            <person name="Ngan C.Y."/>
            <person name="Orejas M."/>
            <person name="Orosz E."/>
            <person name="Ouedraogo J.P."/>
            <person name="Overkamp K.M."/>
            <person name="Park H.-S."/>
            <person name="Perrone G."/>
            <person name="Piumi F."/>
            <person name="Punt P.J."/>
            <person name="Ram A.F."/>
            <person name="Ramon A."/>
            <person name="Rauscher S."/>
            <person name="Record E."/>
            <person name="Riano-Pachon D.M."/>
            <person name="Robert V."/>
            <person name="Roehrig J."/>
            <person name="Ruller R."/>
            <person name="Salamov A."/>
            <person name="Salih N.S."/>
            <person name="Samson R.A."/>
            <person name="Sandor E."/>
            <person name="Sanguinetti M."/>
            <person name="Schuetze T."/>
            <person name="Sepcic K."/>
            <person name="Shelest E."/>
            <person name="Sherlock G."/>
            <person name="Sophianopoulou V."/>
            <person name="Squina F.M."/>
            <person name="Sun H."/>
            <person name="Susca A."/>
            <person name="Todd R.B."/>
            <person name="Tsang A."/>
            <person name="Unkles S.E."/>
            <person name="van de Wiele N."/>
            <person name="van Rossen-Uffink D."/>
            <person name="Oliveira J.V."/>
            <person name="Vesth T.C."/>
            <person name="Visser J."/>
            <person name="Yu J.-H."/>
            <person name="Zhou M."/>
            <person name="Andersen M.R."/>
            <person name="Archer D.B."/>
            <person name="Baker S.E."/>
            <person name="Benoit I."/>
            <person name="Brakhage A.A."/>
            <person name="Braus G.H."/>
            <person name="Fischer R."/>
            <person name="Frisvad J.C."/>
            <person name="Goldman G.H."/>
            <person name="Houbraken J."/>
            <person name="Oakley B."/>
            <person name="Pocsi I."/>
            <person name="Scazzocchio C."/>
            <person name="Seiboth B."/>
            <person name="vanKuyk P.A."/>
            <person name="Wortman J."/>
            <person name="Dyer P.S."/>
            <person name="Grigoriev I.V."/>
        </authorList>
    </citation>
    <scope>NUCLEOTIDE SEQUENCE [LARGE SCALE GENOMIC DNA]</scope>
    <source>
        <strain evidence="3">CBS 106.47</strain>
    </source>
</reference>